<name>A0A1L9VE23_ASPGL</name>
<dbReference type="Pfam" id="PF05699">
    <property type="entry name" value="Dimer_Tnp_hAT"/>
    <property type="match status" value="1"/>
</dbReference>
<dbReference type="GO" id="GO:0046983">
    <property type="term" value="F:protein dimerization activity"/>
    <property type="evidence" value="ECO:0007669"/>
    <property type="project" value="InterPro"/>
</dbReference>
<dbReference type="AlphaFoldDB" id="A0A1L9VE23"/>
<dbReference type="EMBL" id="KV878903">
    <property type="protein sequence ID" value="OJJ82201.1"/>
    <property type="molecule type" value="Genomic_DNA"/>
</dbReference>
<evidence type="ECO:0000259" key="2">
    <source>
        <dbReference type="Pfam" id="PF05699"/>
    </source>
</evidence>
<keyword evidence="4" id="KW-1185">Reference proteome</keyword>
<proteinExistence type="predicted"/>
<organism evidence="3 4">
    <name type="scientific">Aspergillus glaucus CBS 516.65</name>
    <dbReference type="NCBI Taxonomy" id="1160497"/>
    <lineage>
        <taxon>Eukaryota</taxon>
        <taxon>Fungi</taxon>
        <taxon>Dikarya</taxon>
        <taxon>Ascomycota</taxon>
        <taxon>Pezizomycotina</taxon>
        <taxon>Eurotiomycetes</taxon>
        <taxon>Eurotiomycetidae</taxon>
        <taxon>Eurotiales</taxon>
        <taxon>Aspergillaceae</taxon>
        <taxon>Aspergillus</taxon>
        <taxon>Aspergillus subgen. Aspergillus</taxon>
    </lineage>
</organism>
<dbReference type="RefSeq" id="XP_022398899.1">
    <property type="nucleotide sequence ID" value="XM_022544829.1"/>
</dbReference>
<dbReference type="InterPro" id="IPR008906">
    <property type="entry name" value="HATC_C_dom"/>
</dbReference>
<evidence type="ECO:0000256" key="1">
    <source>
        <dbReference type="SAM" id="MobiDB-lite"/>
    </source>
</evidence>
<evidence type="ECO:0000313" key="3">
    <source>
        <dbReference type="EMBL" id="OJJ82201.1"/>
    </source>
</evidence>
<dbReference type="VEuPathDB" id="FungiDB:ASPGLDRAFT_37504"/>
<evidence type="ECO:0000313" key="4">
    <source>
        <dbReference type="Proteomes" id="UP000184300"/>
    </source>
</evidence>
<gene>
    <name evidence="3" type="ORF">ASPGLDRAFT_37504</name>
</gene>
<dbReference type="SUPFAM" id="SSF53098">
    <property type="entry name" value="Ribonuclease H-like"/>
    <property type="match status" value="1"/>
</dbReference>
<dbReference type="Proteomes" id="UP000184300">
    <property type="component" value="Unassembled WGS sequence"/>
</dbReference>
<dbReference type="InterPro" id="IPR012337">
    <property type="entry name" value="RNaseH-like_sf"/>
</dbReference>
<reference evidence="4" key="1">
    <citation type="journal article" date="2017" name="Genome Biol.">
        <title>Comparative genomics reveals high biological diversity and specific adaptations in the industrially and medically important fungal genus Aspergillus.</title>
        <authorList>
            <person name="de Vries R.P."/>
            <person name="Riley R."/>
            <person name="Wiebenga A."/>
            <person name="Aguilar-Osorio G."/>
            <person name="Amillis S."/>
            <person name="Uchima C.A."/>
            <person name="Anderluh G."/>
            <person name="Asadollahi M."/>
            <person name="Askin M."/>
            <person name="Barry K."/>
            <person name="Battaglia E."/>
            <person name="Bayram O."/>
            <person name="Benocci T."/>
            <person name="Braus-Stromeyer S.A."/>
            <person name="Caldana C."/>
            <person name="Canovas D."/>
            <person name="Cerqueira G.C."/>
            <person name="Chen F."/>
            <person name="Chen W."/>
            <person name="Choi C."/>
            <person name="Clum A."/>
            <person name="Dos Santos R.A."/>
            <person name="Damasio A.R."/>
            <person name="Diallinas G."/>
            <person name="Emri T."/>
            <person name="Fekete E."/>
            <person name="Flipphi M."/>
            <person name="Freyberg S."/>
            <person name="Gallo A."/>
            <person name="Gournas C."/>
            <person name="Habgood R."/>
            <person name="Hainaut M."/>
            <person name="Harispe M.L."/>
            <person name="Henrissat B."/>
            <person name="Hilden K.S."/>
            <person name="Hope R."/>
            <person name="Hossain A."/>
            <person name="Karabika E."/>
            <person name="Karaffa L."/>
            <person name="Karanyi Z."/>
            <person name="Krasevec N."/>
            <person name="Kuo A."/>
            <person name="Kusch H."/>
            <person name="LaButti K."/>
            <person name="Lagendijk E.L."/>
            <person name="Lapidus A."/>
            <person name="Levasseur A."/>
            <person name="Lindquist E."/>
            <person name="Lipzen A."/>
            <person name="Logrieco A.F."/>
            <person name="MacCabe A."/>
            <person name="Maekelae M.R."/>
            <person name="Malavazi I."/>
            <person name="Melin P."/>
            <person name="Meyer V."/>
            <person name="Mielnichuk N."/>
            <person name="Miskei M."/>
            <person name="Molnar A.P."/>
            <person name="Mule G."/>
            <person name="Ngan C.Y."/>
            <person name="Orejas M."/>
            <person name="Orosz E."/>
            <person name="Ouedraogo J.P."/>
            <person name="Overkamp K.M."/>
            <person name="Park H.-S."/>
            <person name="Perrone G."/>
            <person name="Piumi F."/>
            <person name="Punt P.J."/>
            <person name="Ram A.F."/>
            <person name="Ramon A."/>
            <person name="Rauscher S."/>
            <person name="Record E."/>
            <person name="Riano-Pachon D.M."/>
            <person name="Robert V."/>
            <person name="Roehrig J."/>
            <person name="Ruller R."/>
            <person name="Salamov A."/>
            <person name="Salih N.S."/>
            <person name="Samson R.A."/>
            <person name="Sandor E."/>
            <person name="Sanguinetti M."/>
            <person name="Schuetze T."/>
            <person name="Sepcic K."/>
            <person name="Shelest E."/>
            <person name="Sherlock G."/>
            <person name="Sophianopoulou V."/>
            <person name="Squina F.M."/>
            <person name="Sun H."/>
            <person name="Susca A."/>
            <person name="Todd R.B."/>
            <person name="Tsang A."/>
            <person name="Unkles S.E."/>
            <person name="van de Wiele N."/>
            <person name="van Rossen-Uffink D."/>
            <person name="Oliveira J.V."/>
            <person name="Vesth T.C."/>
            <person name="Visser J."/>
            <person name="Yu J.-H."/>
            <person name="Zhou M."/>
            <person name="Andersen M.R."/>
            <person name="Archer D.B."/>
            <person name="Baker S.E."/>
            <person name="Benoit I."/>
            <person name="Brakhage A.A."/>
            <person name="Braus G.H."/>
            <person name="Fischer R."/>
            <person name="Frisvad J.C."/>
            <person name="Goldman G.H."/>
            <person name="Houbraken J."/>
            <person name="Oakley B."/>
            <person name="Pocsi I."/>
            <person name="Scazzocchio C."/>
            <person name="Seiboth B."/>
            <person name="vanKuyk P.A."/>
            <person name="Wortman J."/>
            <person name="Dyer P.S."/>
            <person name="Grigoriev I.V."/>
        </authorList>
    </citation>
    <scope>NUCLEOTIDE SEQUENCE [LARGE SCALE GENOMIC DNA]</scope>
    <source>
        <strain evidence="4">CBS 516.65</strain>
    </source>
</reference>
<feature type="compositionally biased region" description="Basic and acidic residues" evidence="1">
    <location>
        <begin position="151"/>
        <end position="165"/>
    </location>
</feature>
<feature type="compositionally biased region" description="Polar residues" evidence="1">
    <location>
        <begin position="180"/>
        <end position="190"/>
    </location>
</feature>
<feature type="region of interest" description="Disordered" evidence="1">
    <location>
        <begin position="106"/>
        <end position="206"/>
    </location>
</feature>
<sequence>MMSLRGILEAVHCLMPTAPWVFWKDHEDEFPELASLARDVLSIPATGAGVERLFNSACDVFHYRRGSLNASTIQELMMFMCTTKFEVEEAQLAYLWEFLTRQEREAAEEERDVQQTRDSVDPISDNEEDSSPANVQLMAPSKRALGKWRKSHDSEAEGEVDHELDHDDDYGDHPLPTIPQRESTQIWNSGRNRKKPRREDDGFEYY</sequence>
<dbReference type="GeneID" id="34461090"/>
<protein>
    <recommendedName>
        <fullName evidence="2">HAT C-terminal dimerisation domain-containing protein</fullName>
    </recommendedName>
</protein>
<accession>A0A1L9VE23</accession>
<dbReference type="OrthoDB" id="4509917at2759"/>
<feature type="domain" description="HAT C-terminal dimerisation" evidence="2">
    <location>
        <begin position="18"/>
        <end position="78"/>
    </location>
</feature>